<dbReference type="SUPFAM" id="SSF54637">
    <property type="entry name" value="Thioesterase/thiol ester dehydrase-isomerase"/>
    <property type="match status" value="1"/>
</dbReference>
<evidence type="ECO:0000313" key="5">
    <source>
        <dbReference type="EMBL" id="MCC2210160.1"/>
    </source>
</evidence>
<dbReference type="CDD" id="cd03442">
    <property type="entry name" value="BFIT_BACH"/>
    <property type="match status" value="1"/>
</dbReference>
<dbReference type="Proteomes" id="UP001198242">
    <property type="component" value="Unassembled WGS sequence"/>
</dbReference>
<evidence type="ECO:0000256" key="2">
    <source>
        <dbReference type="ARBA" id="ARBA00022801"/>
    </source>
</evidence>
<dbReference type="Pfam" id="PF03061">
    <property type="entry name" value="4HBT"/>
    <property type="match status" value="1"/>
</dbReference>
<feature type="domain" description="HotDog ACOT-type" evidence="4">
    <location>
        <begin position="7"/>
        <end position="119"/>
    </location>
</feature>
<gene>
    <name evidence="5" type="ORF">LKE05_05065</name>
</gene>
<dbReference type="PANTHER" id="PTHR11049">
    <property type="entry name" value="ACYL COENZYME A THIOESTER HYDROLASE"/>
    <property type="match status" value="1"/>
</dbReference>
<comment type="similarity">
    <text evidence="1">Belongs to the acyl coenzyme A hydrolase family.</text>
</comment>
<dbReference type="GO" id="GO:0009062">
    <property type="term" value="P:fatty acid catabolic process"/>
    <property type="evidence" value="ECO:0007669"/>
    <property type="project" value="TreeGrafter"/>
</dbReference>
<accession>A0AAE3J9V8</accession>
<dbReference type="InterPro" id="IPR033120">
    <property type="entry name" value="HOTDOG_ACOT"/>
</dbReference>
<protein>
    <submittedName>
        <fullName evidence="5">Acyl-CoA thioesterase</fullName>
    </submittedName>
</protein>
<sequence length="156" mass="17135">MESQTMKHSHSILAQLVLPMQANPAGNVHGGEIMKMMDSAAGVAAQKHAHTNVVTARVDELNFKKPVLVGELVTCKAQVIYAGRSSMEVFVTVESEDLITGNKQIALTAFFTMVSLDENGKPSPVPKLVYDENNAYESKLYKVGEKKHILHNQRKS</sequence>
<dbReference type="RefSeq" id="WP_117967904.1">
    <property type="nucleotide sequence ID" value="NZ_JAJEQM010000005.1"/>
</dbReference>
<dbReference type="Gene3D" id="3.10.129.10">
    <property type="entry name" value="Hotdog Thioesterase"/>
    <property type="match status" value="1"/>
</dbReference>
<keyword evidence="2 3" id="KW-0378">Hydrolase</keyword>
<dbReference type="GO" id="GO:0005829">
    <property type="term" value="C:cytosol"/>
    <property type="evidence" value="ECO:0007669"/>
    <property type="project" value="TreeGrafter"/>
</dbReference>
<evidence type="ECO:0000313" key="6">
    <source>
        <dbReference type="Proteomes" id="UP001198242"/>
    </source>
</evidence>
<evidence type="ECO:0000259" key="4">
    <source>
        <dbReference type="PROSITE" id="PS51770"/>
    </source>
</evidence>
<comment type="caution">
    <text evidence="5">The sequence shown here is derived from an EMBL/GenBank/DDBJ whole genome shotgun (WGS) entry which is preliminary data.</text>
</comment>
<name>A0AAE3J9V8_9FIRM</name>
<evidence type="ECO:0000256" key="1">
    <source>
        <dbReference type="ARBA" id="ARBA00010458"/>
    </source>
</evidence>
<proteinExistence type="inferred from homology"/>
<keyword evidence="6" id="KW-1185">Reference proteome</keyword>
<dbReference type="InterPro" id="IPR006683">
    <property type="entry name" value="Thioestr_dom"/>
</dbReference>
<dbReference type="GO" id="GO:0052816">
    <property type="term" value="F:long-chain fatty acyl-CoA hydrolase activity"/>
    <property type="evidence" value="ECO:0007669"/>
    <property type="project" value="TreeGrafter"/>
</dbReference>
<dbReference type="EMBL" id="JAJEQM010000005">
    <property type="protein sequence ID" value="MCC2210160.1"/>
    <property type="molecule type" value="Genomic_DNA"/>
</dbReference>
<dbReference type="GO" id="GO:0006637">
    <property type="term" value="P:acyl-CoA metabolic process"/>
    <property type="evidence" value="ECO:0007669"/>
    <property type="project" value="TreeGrafter"/>
</dbReference>
<dbReference type="PROSITE" id="PS51770">
    <property type="entry name" value="HOTDOG_ACOT"/>
    <property type="match status" value="1"/>
</dbReference>
<dbReference type="InterPro" id="IPR029069">
    <property type="entry name" value="HotDog_dom_sf"/>
</dbReference>
<organism evidence="5 6">
    <name type="scientific">Hominilimicola fabiformis</name>
    <dbReference type="NCBI Taxonomy" id="2885356"/>
    <lineage>
        <taxon>Bacteria</taxon>
        <taxon>Bacillati</taxon>
        <taxon>Bacillota</taxon>
        <taxon>Clostridia</taxon>
        <taxon>Eubacteriales</taxon>
        <taxon>Oscillospiraceae</taxon>
        <taxon>Hominilimicola</taxon>
    </lineage>
</organism>
<dbReference type="AlphaFoldDB" id="A0AAE3J9V8"/>
<dbReference type="InterPro" id="IPR040170">
    <property type="entry name" value="Cytosol_ACT"/>
</dbReference>
<evidence type="ECO:0000256" key="3">
    <source>
        <dbReference type="PROSITE-ProRule" id="PRU01106"/>
    </source>
</evidence>
<dbReference type="PANTHER" id="PTHR11049:SF24">
    <property type="entry name" value="CYTOSOLIC ACYL COENZYME A THIOESTER HYDROLASE"/>
    <property type="match status" value="1"/>
</dbReference>
<reference evidence="5 6" key="1">
    <citation type="submission" date="2021-10" db="EMBL/GenBank/DDBJ databases">
        <title>Anaerobic single-cell dispensing facilitates the cultivation of human gut bacteria.</title>
        <authorList>
            <person name="Afrizal A."/>
        </authorList>
    </citation>
    <scope>NUCLEOTIDE SEQUENCE [LARGE SCALE GENOMIC DNA]</scope>
    <source>
        <strain evidence="5 6">CLA-AA-H232</strain>
    </source>
</reference>